<evidence type="ECO:0000313" key="12">
    <source>
        <dbReference type="EMBL" id="KAG5263497.1"/>
    </source>
</evidence>
<dbReference type="AlphaFoldDB" id="A0AAV6FQW0"/>
<keyword evidence="3" id="KW-0677">Repeat</keyword>
<evidence type="ECO:0000256" key="7">
    <source>
        <dbReference type="ARBA" id="ARBA00041190"/>
    </source>
</evidence>
<dbReference type="GO" id="GO:0008270">
    <property type="term" value="F:zinc ion binding"/>
    <property type="evidence" value="ECO:0007669"/>
    <property type="project" value="UniProtKB-KW"/>
</dbReference>
<feature type="compositionally biased region" description="Basic and acidic residues" evidence="10">
    <location>
        <begin position="376"/>
        <end position="386"/>
    </location>
</feature>
<feature type="compositionally biased region" description="Acidic residues" evidence="10">
    <location>
        <begin position="8"/>
        <end position="22"/>
    </location>
</feature>
<dbReference type="SMART" id="SM00343">
    <property type="entry name" value="ZnF_C2HC"/>
    <property type="match status" value="4"/>
</dbReference>
<dbReference type="SUPFAM" id="SSF57756">
    <property type="entry name" value="Retrovirus zinc finger-like domains"/>
    <property type="match status" value="1"/>
</dbReference>
<evidence type="ECO:0000256" key="3">
    <source>
        <dbReference type="ARBA" id="ARBA00022737"/>
    </source>
</evidence>
<dbReference type="Pfam" id="PF00098">
    <property type="entry name" value="zf-CCHC"/>
    <property type="match status" value="1"/>
</dbReference>
<keyword evidence="2" id="KW-0479">Metal-binding</keyword>
<dbReference type="Proteomes" id="UP000823561">
    <property type="component" value="Chromosome 21"/>
</dbReference>
<sequence>MFARYVDCDESEGDEDRDDVEPELYSRLHYWSSGSVNSETEEEADHSASEHGDTAKYITISGECMASTSLDRSLRYLRNYSTSCGLQSVTGLSLEVSSDLEDNNIDVEDWMLVGGAEMEGDRNIQLNLEFGRKDSGSEEKWQKKEGDQNLWAISEKDKKTMTPSLRYFTPGLFLPNFLPRAGIVCSNCRKTGHMTRNCPASKRRVCCVLCGQQGHRQSLCPWRHCPVCGLPADTHLTGVQRPPHADLARPNRASRALPPCPLLSHCTQPCLRCGRSGHLQEACPDLWRQYHLTTEPGAPKKSGRNVRNPRPEGCYNCGRRGHSGHKCFQKRMPGASSFSFLPHVSHYDTEEEIHKRQTATLSSIKGLLQTRARKGTWPERRRERRETKRLKRERARELSAGKRERSAGKRERSARKRARSTGKREASKHSSQKGGLCSPSHCPPKGAAGRTPYPHFAAEKRKRARERSAGKRGASKHSSQKGGLCSPSHCPPKGAAGGTPHPRSAAERRSGPRWMGRLSDRRRKSGGHGGRNLYPPDSSLVRGKAKRQRR</sequence>
<dbReference type="GO" id="GO:0071031">
    <property type="term" value="P:nuclear mRNA surveillance of mRNA 3'-end processing"/>
    <property type="evidence" value="ECO:0007669"/>
    <property type="project" value="TreeGrafter"/>
</dbReference>
<evidence type="ECO:0000256" key="9">
    <source>
        <dbReference type="PROSITE-ProRule" id="PRU00047"/>
    </source>
</evidence>
<dbReference type="InterPro" id="IPR001878">
    <property type="entry name" value="Znf_CCHC"/>
</dbReference>
<evidence type="ECO:0000256" key="10">
    <source>
        <dbReference type="SAM" id="MobiDB-lite"/>
    </source>
</evidence>
<evidence type="ECO:0000256" key="2">
    <source>
        <dbReference type="ARBA" id="ARBA00022723"/>
    </source>
</evidence>
<protein>
    <recommendedName>
        <fullName evidence="7">Zinc finger CCHC domain-containing protein 7</fullName>
    </recommendedName>
    <alternativeName>
        <fullName evidence="8">TRAMP-like complex RNA-binding factor ZCCHC7</fullName>
    </alternativeName>
</protein>
<keyword evidence="4 9" id="KW-0863">Zinc-finger</keyword>
<comment type="caution">
    <text evidence="12">The sequence shown here is derived from an EMBL/GenBank/DDBJ whole genome shotgun (WGS) entry which is preliminary data.</text>
</comment>
<keyword evidence="5" id="KW-0862">Zinc</keyword>
<feature type="domain" description="CCHC-type" evidence="11">
    <location>
        <begin position="207"/>
        <end position="221"/>
    </location>
</feature>
<gene>
    <name evidence="12" type="ORF">AALO_G00265480</name>
</gene>
<reference evidence="12" key="1">
    <citation type="submission" date="2020-10" db="EMBL/GenBank/DDBJ databases">
        <title>Chromosome-scale genome assembly of the Allis shad, Alosa alosa.</title>
        <authorList>
            <person name="Margot Z."/>
            <person name="Christophe K."/>
            <person name="Cabau C."/>
            <person name="Louis A."/>
            <person name="Berthelot C."/>
            <person name="Parey E."/>
            <person name="Roest Crollius H."/>
            <person name="Montfort J."/>
            <person name="Robinson-Rechavi M."/>
            <person name="Bucao C."/>
            <person name="Bouchez O."/>
            <person name="Gislard M."/>
            <person name="Lluch J."/>
            <person name="Milhes M."/>
            <person name="Lampietro C."/>
            <person name="Lopez Roques C."/>
            <person name="Donnadieu C."/>
            <person name="Braasch I."/>
            <person name="Desvignes T."/>
            <person name="Postlethwait J."/>
            <person name="Bobe J."/>
            <person name="Guiguen Y."/>
        </authorList>
    </citation>
    <scope>NUCLEOTIDE SEQUENCE</scope>
    <source>
        <strain evidence="12">M-15738</strain>
        <tissue evidence="12">Blood</tissue>
    </source>
</reference>
<accession>A0AAV6FQW0</accession>
<name>A0AAV6FQW0_9TELE</name>
<dbReference type="GO" id="GO:0071035">
    <property type="term" value="P:nuclear polyadenylation-dependent rRNA catabolic process"/>
    <property type="evidence" value="ECO:0007669"/>
    <property type="project" value="TreeGrafter"/>
</dbReference>
<dbReference type="GO" id="GO:0003723">
    <property type="term" value="F:RNA binding"/>
    <property type="evidence" value="ECO:0007669"/>
    <property type="project" value="TreeGrafter"/>
</dbReference>
<evidence type="ECO:0000256" key="5">
    <source>
        <dbReference type="ARBA" id="ARBA00022833"/>
    </source>
</evidence>
<evidence type="ECO:0000256" key="1">
    <source>
        <dbReference type="ARBA" id="ARBA00004123"/>
    </source>
</evidence>
<dbReference type="PANTHER" id="PTHR46543:SF1">
    <property type="entry name" value="ZINC FINGER CCHC DOMAIN-CONTAINING PROTEIN 7"/>
    <property type="match status" value="1"/>
</dbReference>
<dbReference type="GO" id="GO:0071037">
    <property type="term" value="P:nuclear polyadenylation-dependent snRNA catabolic process"/>
    <property type="evidence" value="ECO:0007669"/>
    <property type="project" value="TreeGrafter"/>
</dbReference>
<dbReference type="PROSITE" id="PS50158">
    <property type="entry name" value="ZF_CCHC"/>
    <property type="match status" value="4"/>
</dbReference>
<feature type="compositionally biased region" description="Basic and acidic residues" evidence="10">
    <location>
        <begin position="394"/>
        <end position="411"/>
    </location>
</feature>
<dbReference type="InterPro" id="IPR051644">
    <property type="entry name" value="TRAMP_AT-DNA-binding"/>
</dbReference>
<feature type="region of interest" description="Disordered" evidence="10">
    <location>
        <begin position="360"/>
        <end position="550"/>
    </location>
</feature>
<proteinExistence type="predicted"/>
<feature type="domain" description="CCHC-type" evidence="11">
    <location>
        <begin position="185"/>
        <end position="199"/>
    </location>
</feature>
<dbReference type="Gene3D" id="4.10.60.10">
    <property type="entry name" value="Zinc finger, CCHC-type"/>
    <property type="match status" value="2"/>
</dbReference>
<dbReference type="GO" id="GO:0031499">
    <property type="term" value="C:TRAMP complex"/>
    <property type="evidence" value="ECO:0007669"/>
    <property type="project" value="TreeGrafter"/>
</dbReference>
<keyword evidence="13" id="KW-1185">Reference proteome</keyword>
<keyword evidence="6" id="KW-0539">Nucleus</keyword>
<feature type="domain" description="CCHC-type" evidence="11">
    <location>
        <begin position="314"/>
        <end position="327"/>
    </location>
</feature>
<evidence type="ECO:0000313" key="13">
    <source>
        <dbReference type="Proteomes" id="UP000823561"/>
    </source>
</evidence>
<evidence type="ECO:0000256" key="8">
    <source>
        <dbReference type="ARBA" id="ARBA00043023"/>
    </source>
</evidence>
<dbReference type="GO" id="GO:0071038">
    <property type="term" value="P:TRAMP-dependent tRNA surveillance pathway"/>
    <property type="evidence" value="ECO:0007669"/>
    <property type="project" value="TreeGrafter"/>
</dbReference>
<dbReference type="PANTHER" id="PTHR46543">
    <property type="entry name" value="ZINC FINGER CCHC DOMAIN-CONTAINING PROTEIN 7"/>
    <property type="match status" value="1"/>
</dbReference>
<evidence type="ECO:0000256" key="6">
    <source>
        <dbReference type="ARBA" id="ARBA00023242"/>
    </source>
</evidence>
<feature type="domain" description="CCHC-type" evidence="11">
    <location>
        <begin position="270"/>
        <end position="285"/>
    </location>
</feature>
<comment type="subcellular location">
    <subcellularLocation>
        <location evidence="1">Nucleus</location>
    </subcellularLocation>
</comment>
<evidence type="ECO:0000259" key="11">
    <source>
        <dbReference type="PROSITE" id="PS50158"/>
    </source>
</evidence>
<dbReference type="EMBL" id="JADWDJ010000021">
    <property type="protein sequence ID" value="KAG5263497.1"/>
    <property type="molecule type" value="Genomic_DNA"/>
</dbReference>
<dbReference type="GO" id="GO:0071036">
    <property type="term" value="P:nuclear polyadenylation-dependent snoRNA catabolic process"/>
    <property type="evidence" value="ECO:0007669"/>
    <property type="project" value="TreeGrafter"/>
</dbReference>
<feature type="compositionally biased region" description="Basic residues" evidence="10">
    <location>
        <begin position="412"/>
        <end position="421"/>
    </location>
</feature>
<organism evidence="12 13">
    <name type="scientific">Alosa alosa</name>
    <name type="common">allis shad</name>
    <dbReference type="NCBI Taxonomy" id="278164"/>
    <lineage>
        <taxon>Eukaryota</taxon>
        <taxon>Metazoa</taxon>
        <taxon>Chordata</taxon>
        <taxon>Craniata</taxon>
        <taxon>Vertebrata</taxon>
        <taxon>Euteleostomi</taxon>
        <taxon>Actinopterygii</taxon>
        <taxon>Neopterygii</taxon>
        <taxon>Teleostei</taxon>
        <taxon>Clupei</taxon>
        <taxon>Clupeiformes</taxon>
        <taxon>Clupeoidei</taxon>
        <taxon>Clupeidae</taxon>
        <taxon>Alosa</taxon>
    </lineage>
</organism>
<feature type="region of interest" description="Disordered" evidence="10">
    <location>
        <begin position="1"/>
        <end position="22"/>
    </location>
</feature>
<dbReference type="GO" id="GO:0071039">
    <property type="term" value="P:nuclear polyadenylation-dependent CUT catabolic process"/>
    <property type="evidence" value="ECO:0007669"/>
    <property type="project" value="TreeGrafter"/>
</dbReference>
<evidence type="ECO:0000256" key="4">
    <source>
        <dbReference type="ARBA" id="ARBA00022771"/>
    </source>
</evidence>
<dbReference type="InterPro" id="IPR036875">
    <property type="entry name" value="Znf_CCHC_sf"/>
</dbReference>